<dbReference type="SUPFAM" id="SSF54637">
    <property type="entry name" value="Thioesterase/thiol ester dehydrase-isomerase"/>
    <property type="match status" value="1"/>
</dbReference>
<dbReference type="InterPro" id="IPR014166">
    <property type="entry name" value="Tol-Pal_acyl-CoA_thioesterase"/>
</dbReference>
<proteinExistence type="inferred from homology"/>
<evidence type="ECO:0000313" key="3">
    <source>
        <dbReference type="EMBL" id="STP03145.1"/>
    </source>
</evidence>
<gene>
    <name evidence="3" type="primary">ybgC</name>
    <name evidence="3" type="ORF">NCTC10672_00560</name>
</gene>
<dbReference type="PIRSF" id="PIRSF003230">
    <property type="entry name" value="YbgC"/>
    <property type="match status" value="1"/>
</dbReference>
<dbReference type="InterPro" id="IPR050563">
    <property type="entry name" value="4-hydroxybenzoyl-CoA_TE"/>
</dbReference>
<evidence type="ECO:0000256" key="1">
    <source>
        <dbReference type="ARBA" id="ARBA00005953"/>
    </source>
</evidence>
<dbReference type="InterPro" id="IPR006684">
    <property type="entry name" value="YbgC/YbaW"/>
</dbReference>
<dbReference type="EMBL" id="UGHY01000002">
    <property type="protein sequence ID" value="STP03145.1"/>
    <property type="molecule type" value="Genomic_DNA"/>
</dbReference>
<dbReference type="FunFam" id="3.10.129.10:FF:000004">
    <property type="entry name" value="Tol-pal system-associated acyl-CoA thioesterase"/>
    <property type="match status" value="1"/>
</dbReference>
<dbReference type="RefSeq" id="WP_262054152.1">
    <property type="nucleotide sequence ID" value="NZ_UGHY01000002.1"/>
</dbReference>
<dbReference type="Proteomes" id="UP000254186">
    <property type="component" value="Unassembled WGS sequence"/>
</dbReference>
<dbReference type="NCBIfam" id="TIGR00051">
    <property type="entry name" value="YbgC/FadM family acyl-CoA thioesterase"/>
    <property type="match status" value="1"/>
</dbReference>
<dbReference type="NCBIfam" id="TIGR02799">
    <property type="entry name" value="thio_ybgC"/>
    <property type="match status" value="1"/>
</dbReference>
<dbReference type="InterPro" id="IPR029069">
    <property type="entry name" value="HotDog_dom_sf"/>
</dbReference>
<dbReference type="PANTHER" id="PTHR31793:SF37">
    <property type="entry name" value="ACYL-COA THIOESTER HYDROLASE YBGC"/>
    <property type="match status" value="1"/>
</dbReference>
<keyword evidence="2 3" id="KW-0378">Hydrolase</keyword>
<evidence type="ECO:0000256" key="2">
    <source>
        <dbReference type="ARBA" id="ARBA00022801"/>
    </source>
</evidence>
<sequence length="142" mass="16202">MADNLSIILNNQCFTFPVRVYYEDTDAGGVVYHARYLHFFERARTEYLRTLNFSQQSLLQEQQLAFVVKTISIDYCIPAKLDDYLIVETEMTAVKGATILFEQRLVRETVVLSKATVKVACVDLGKMKPVAIPEELKAAFLK</sequence>
<dbReference type="EC" id="3.1.2.-" evidence="3"/>
<protein>
    <submittedName>
        <fullName evidence="3">Acyl-CoA thioesterase</fullName>
        <ecNumber evidence="3">3.1.2.-</ecNumber>
    </submittedName>
</protein>
<evidence type="ECO:0000313" key="4">
    <source>
        <dbReference type="Proteomes" id="UP000254186"/>
    </source>
</evidence>
<dbReference type="CDD" id="cd00586">
    <property type="entry name" value="4HBT"/>
    <property type="match status" value="1"/>
</dbReference>
<organism evidence="3 4">
    <name type="scientific">Haemophilus parainfluenzae</name>
    <dbReference type="NCBI Taxonomy" id="729"/>
    <lineage>
        <taxon>Bacteria</taxon>
        <taxon>Pseudomonadati</taxon>
        <taxon>Pseudomonadota</taxon>
        <taxon>Gammaproteobacteria</taxon>
        <taxon>Pasteurellales</taxon>
        <taxon>Pasteurellaceae</taxon>
        <taxon>Haemophilus</taxon>
    </lineage>
</organism>
<accession>A0A377JGI0</accession>
<name>A0A377JGI0_HAEPA</name>
<dbReference type="AlphaFoldDB" id="A0A377JGI0"/>
<dbReference type="GO" id="GO:0047617">
    <property type="term" value="F:fatty acyl-CoA hydrolase activity"/>
    <property type="evidence" value="ECO:0007669"/>
    <property type="project" value="TreeGrafter"/>
</dbReference>
<dbReference type="Gene3D" id="3.10.129.10">
    <property type="entry name" value="Hotdog Thioesterase"/>
    <property type="match status" value="1"/>
</dbReference>
<comment type="similarity">
    <text evidence="1">Belongs to the 4-hydroxybenzoyl-CoA thioesterase family.</text>
</comment>
<dbReference type="InterPro" id="IPR008272">
    <property type="entry name" value="HB-CoA_thioesterase_AS"/>
</dbReference>
<reference evidence="3 4" key="1">
    <citation type="submission" date="2018-06" db="EMBL/GenBank/DDBJ databases">
        <authorList>
            <consortium name="Pathogen Informatics"/>
            <person name="Doyle S."/>
        </authorList>
    </citation>
    <scope>NUCLEOTIDE SEQUENCE [LARGE SCALE GENOMIC DNA]</scope>
    <source>
        <strain evidence="3 4">NCTC10672</strain>
    </source>
</reference>
<dbReference type="Pfam" id="PF13279">
    <property type="entry name" value="4HBT_2"/>
    <property type="match status" value="1"/>
</dbReference>
<dbReference type="PROSITE" id="PS01328">
    <property type="entry name" value="4HBCOA_THIOESTERASE"/>
    <property type="match status" value="1"/>
</dbReference>
<dbReference type="PANTHER" id="PTHR31793">
    <property type="entry name" value="4-HYDROXYBENZOYL-COA THIOESTERASE FAMILY MEMBER"/>
    <property type="match status" value="1"/>
</dbReference>